<dbReference type="RefSeq" id="WP_387906324.1">
    <property type="nucleotide sequence ID" value="NZ_JBIBEG010000008.1"/>
</dbReference>
<sequence length="175" mass="18299">MDDQTKIALAAAVVGGYVLGRTKKGKLALSVGTYLAGGRFGLDPRQLAAEGMRRLGELPQVAELQEQTKGEFVDAGRKAVTAAATRGVGTLTGTLRDRAAGLGKGEEEEEANEKPDENAEAKKAAPAKKSSATKPAAEKAPRAKKSDARKQAPSKKAASSGRAAKKMSKLADRRR</sequence>
<feature type="compositionally biased region" description="Basic residues" evidence="1">
    <location>
        <begin position="163"/>
        <end position="175"/>
    </location>
</feature>
<protein>
    <recommendedName>
        <fullName evidence="4">Histone protein</fullName>
    </recommendedName>
</protein>
<evidence type="ECO:0000256" key="1">
    <source>
        <dbReference type="SAM" id="MobiDB-lite"/>
    </source>
</evidence>
<proteinExistence type="predicted"/>
<dbReference type="EMBL" id="JBIBEG010000008">
    <property type="protein sequence ID" value="MFF5899368.1"/>
    <property type="molecule type" value="Genomic_DNA"/>
</dbReference>
<feature type="compositionally biased region" description="Low complexity" evidence="1">
    <location>
        <begin position="84"/>
        <end position="94"/>
    </location>
</feature>
<feature type="compositionally biased region" description="Basic and acidic residues" evidence="1">
    <location>
        <begin position="112"/>
        <end position="123"/>
    </location>
</feature>
<evidence type="ECO:0000313" key="3">
    <source>
        <dbReference type="Proteomes" id="UP001602322"/>
    </source>
</evidence>
<feature type="region of interest" description="Disordered" evidence="1">
    <location>
        <begin position="84"/>
        <end position="175"/>
    </location>
</feature>
<gene>
    <name evidence="2" type="ORF">ACFY8O_26065</name>
</gene>
<comment type="caution">
    <text evidence="2">The sequence shown here is derived from an EMBL/GenBank/DDBJ whole genome shotgun (WGS) entry which is preliminary data.</text>
</comment>
<reference evidence="2 3" key="1">
    <citation type="submission" date="2024-10" db="EMBL/GenBank/DDBJ databases">
        <title>The Natural Products Discovery Center: Release of the First 8490 Sequenced Strains for Exploring Actinobacteria Biosynthetic Diversity.</title>
        <authorList>
            <person name="Kalkreuter E."/>
            <person name="Kautsar S.A."/>
            <person name="Yang D."/>
            <person name="Bader C.D."/>
            <person name="Teijaro C.N."/>
            <person name="Fluegel L."/>
            <person name="Davis C.M."/>
            <person name="Simpson J.R."/>
            <person name="Lauterbach L."/>
            <person name="Steele A.D."/>
            <person name="Gui C."/>
            <person name="Meng S."/>
            <person name="Li G."/>
            <person name="Viehrig K."/>
            <person name="Ye F."/>
            <person name="Su P."/>
            <person name="Kiefer A.F."/>
            <person name="Nichols A."/>
            <person name="Cepeda A.J."/>
            <person name="Yan W."/>
            <person name="Fan B."/>
            <person name="Jiang Y."/>
            <person name="Adhikari A."/>
            <person name="Zheng C.-J."/>
            <person name="Schuster L."/>
            <person name="Cowan T.M."/>
            <person name="Smanski M.J."/>
            <person name="Chevrette M.G."/>
            <person name="De Carvalho L.P.S."/>
            <person name="Shen B."/>
        </authorList>
    </citation>
    <scope>NUCLEOTIDE SEQUENCE [LARGE SCALE GENOMIC DNA]</scope>
    <source>
        <strain evidence="2 3">NPDC012540</strain>
    </source>
</reference>
<organism evidence="2 3">
    <name type="scientific">Streptomyces argenteolus</name>
    <dbReference type="NCBI Taxonomy" id="67274"/>
    <lineage>
        <taxon>Bacteria</taxon>
        <taxon>Bacillati</taxon>
        <taxon>Actinomycetota</taxon>
        <taxon>Actinomycetes</taxon>
        <taxon>Kitasatosporales</taxon>
        <taxon>Streptomycetaceae</taxon>
        <taxon>Streptomyces</taxon>
    </lineage>
</organism>
<keyword evidence="3" id="KW-1185">Reference proteome</keyword>
<dbReference type="Proteomes" id="UP001602322">
    <property type="component" value="Unassembled WGS sequence"/>
</dbReference>
<evidence type="ECO:0000313" key="2">
    <source>
        <dbReference type="EMBL" id="MFF5899368.1"/>
    </source>
</evidence>
<evidence type="ECO:0008006" key="4">
    <source>
        <dbReference type="Google" id="ProtNLM"/>
    </source>
</evidence>
<name>A0ABW6XCB5_9ACTN</name>
<accession>A0ABW6XCB5</accession>
<feature type="compositionally biased region" description="Basic and acidic residues" evidence="1">
    <location>
        <begin position="136"/>
        <end position="150"/>
    </location>
</feature>